<name>A0A1G7GRL4_9FLAO</name>
<evidence type="ECO:0008006" key="4">
    <source>
        <dbReference type="Google" id="ProtNLM"/>
    </source>
</evidence>
<feature type="region of interest" description="Disordered" evidence="1">
    <location>
        <begin position="70"/>
        <end position="152"/>
    </location>
</feature>
<accession>A0A1G7GRL4</accession>
<organism evidence="2 3">
    <name type="scientific">Cellulophaga baltica</name>
    <dbReference type="NCBI Taxonomy" id="76594"/>
    <lineage>
        <taxon>Bacteria</taxon>
        <taxon>Pseudomonadati</taxon>
        <taxon>Bacteroidota</taxon>
        <taxon>Flavobacteriia</taxon>
        <taxon>Flavobacteriales</taxon>
        <taxon>Flavobacteriaceae</taxon>
        <taxon>Cellulophaga</taxon>
    </lineage>
</organism>
<feature type="compositionally biased region" description="Basic and acidic residues" evidence="1">
    <location>
        <begin position="88"/>
        <end position="104"/>
    </location>
</feature>
<keyword evidence="3" id="KW-1185">Reference proteome</keyword>
<dbReference type="RefSeq" id="WP_074538222.1">
    <property type="nucleotide sequence ID" value="NZ_FNBD01000005.1"/>
</dbReference>
<feature type="compositionally biased region" description="Basic and acidic residues" evidence="1">
    <location>
        <begin position="70"/>
        <end position="79"/>
    </location>
</feature>
<reference evidence="3" key="1">
    <citation type="submission" date="2016-10" db="EMBL/GenBank/DDBJ databases">
        <authorList>
            <person name="Varghese N."/>
            <person name="Submissions S."/>
        </authorList>
    </citation>
    <scope>NUCLEOTIDE SEQUENCE [LARGE SCALE GENOMIC DNA]</scope>
    <source>
        <strain evidence="3">DSM 24729</strain>
    </source>
</reference>
<evidence type="ECO:0000256" key="1">
    <source>
        <dbReference type="SAM" id="MobiDB-lite"/>
    </source>
</evidence>
<evidence type="ECO:0000313" key="2">
    <source>
        <dbReference type="EMBL" id="SDE90790.1"/>
    </source>
</evidence>
<protein>
    <recommendedName>
        <fullName evidence="4">DUF4890 domain-containing protein</fullName>
    </recommendedName>
</protein>
<proteinExistence type="predicted"/>
<dbReference type="Proteomes" id="UP000182114">
    <property type="component" value="Unassembled WGS sequence"/>
</dbReference>
<sequence>MKKVIGVLVLFIGLNAFAQKREMKSEMTPDQMATLSTKKMTLALDLTESQQAKVYVLELEHATQRLEKMEARKKARENGTTKNLSSDQRYEMQSKMLDQRIEQKKKMKSVLTKEQFEKWEKMAHHRNREGRKGKHQKGEKKGHKNNEDRHND</sequence>
<dbReference type="EMBL" id="FNBD01000005">
    <property type="protein sequence ID" value="SDE90790.1"/>
    <property type="molecule type" value="Genomic_DNA"/>
</dbReference>
<feature type="compositionally biased region" description="Basic residues" evidence="1">
    <location>
        <begin position="123"/>
        <end position="143"/>
    </location>
</feature>
<gene>
    <name evidence="2" type="ORF">SAMN04487992_10515</name>
</gene>
<dbReference type="eggNOG" id="ENOG5032Y0C">
    <property type="taxonomic scope" value="Bacteria"/>
</dbReference>
<dbReference type="AlphaFoldDB" id="A0A1G7GRL4"/>
<dbReference type="Gene3D" id="1.20.120.1490">
    <property type="match status" value="1"/>
</dbReference>
<evidence type="ECO:0000313" key="3">
    <source>
        <dbReference type="Proteomes" id="UP000182114"/>
    </source>
</evidence>